<dbReference type="InterPro" id="IPR029016">
    <property type="entry name" value="GAF-like_dom_sf"/>
</dbReference>
<evidence type="ECO:0000256" key="4">
    <source>
        <dbReference type="ARBA" id="ARBA00022533"/>
    </source>
</evidence>
<dbReference type="PRINTS" id="PR00387">
    <property type="entry name" value="PDIESTERASE1"/>
</dbReference>
<feature type="binding site" evidence="17">
    <location>
        <begin position="560"/>
        <end position="564"/>
    </location>
    <ligand>
        <name>AMP</name>
        <dbReference type="ChEBI" id="CHEBI:456215"/>
    </ligand>
</feature>
<feature type="binding site" evidence="18">
    <location>
        <position position="601"/>
    </location>
    <ligand>
        <name>Zn(2+)</name>
        <dbReference type="ChEBI" id="CHEBI:29105"/>
        <label>2</label>
    </ligand>
</feature>
<organism evidence="22 23">
    <name type="scientific">Pocillopora meandrina</name>
    <dbReference type="NCBI Taxonomy" id="46732"/>
    <lineage>
        <taxon>Eukaryota</taxon>
        <taxon>Metazoa</taxon>
        <taxon>Cnidaria</taxon>
        <taxon>Anthozoa</taxon>
        <taxon>Hexacorallia</taxon>
        <taxon>Scleractinia</taxon>
        <taxon>Astrocoeniina</taxon>
        <taxon>Pocilloporidae</taxon>
        <taxon>Pocillopora</taxon>
    </lineage>
</organism>
<evidence type="ECO:0000256" key="18">
    <source>
        <dbReference type="PIRSR" id="PIRSR623088-3"/>
    </source>
</evidence>
<dbReference type="InterPro" id="IPR023088">
    <property type="entry name" value="PDEase"/>
</dbReference>
<keyword evidence="23" id="KW-1185">Reference proteome</keyword>
<feature type="active site" description="Proton donor" evidence="16">
    <location>
        <position position="560"/>
    </location>
</feature>
<comment type="cofactor">
    <cofactor evidence="1">
        <name>Mg(2+)</name>
        <dbReference type="ChEBI" id="CHEBI:18420"/>
    </cofactor>
</comment>
<dbReference type="GO" id="GO:0007165">
    <property type="term" value="P:signal transduction"/>
    <property type="evidence" value="ECO:0007669"/>
    <property type="project" value="InterPro"/>
</dbReference>
<dbReference type="InterPro" id="IPR003018">
    <property type="entry name" value="GAF"/>
</dbReference>
<evidence type="ECO:0000256" key="9">
    <source>
        <dbReference type="ARBA" id="ARBA00022741"/>
    </source>
</evidence>
<comment type="similarity">
    <text evidence="3 19">Belongs to the cyclic nucleotide phosphodiesterase family.</text>
</comment>
<evidence type="ECO:0000256" key="15">
    <source>
        <dbReference type="ARBA" id="ARBA00059501"/>
    </source>
</evidence>
<accession>A0AAU9XBJ9</accession>
<feature type="binding site" evidence="18">
    <location>
        <position position="600"/>
    </location>
    <ligand>
        <name>Zn(2+)</name>
        <dbReference type="ChEBI" id="CHEBI:29105"/>
        <label>1</label>
    </ligand>
</feature>
<dbReference type="GO" id="GO:0047555">
    <property type="term" value="F:3',5'-cyclic-GMP phosphodiesterase activity"/>
    <property type="evidence" value="ECO:0007669"/>
    <property type="project" value="UniProtKB-EC"/>
</dbReference>
<feature type="binding site" evidence="18">
    <location>
        <position position="601"/>
    </location>
    <ligand>
        <name>Zn(2+)</name>
        <dbReference type="ChEBI" id="CHEBI:29105"/>
        <label>1</label>
    </ligand>
</feature>
<evidence type="ECO:0000313" key="23">
    <source>
        <dbReference type="Proteomes" id="UP001159428"/>
    </source>
</evidence>
<comment type="function">
    <text evidence="15">Plays a role in signal transduction by regulating the intracellular concentration of cyclic nucleotides. This phosphodiesterase catalyzes the specific hydrolysis of cGMP to 5'-GMP. Specifically regulates nitric-oxide-generated cGMP.</text>
</comment>
<dbReference type="InterPro" id="IPR002073">
    <property type="entry name" value="PDEase_catalytic_dom"/>
</dbReference>
<evidence type="ECO:0000256" key="3">
    <source>
        <dbReference type="ARBA" id="ARBA00007648"/>
    </source>
</evidence>
<keyword evidence="8" id="KW-0677">Repeat</keyword>
<dbReference type="GO" id="GO:0046872">
    <property type="term" value="F:metal ion binding"/>
    <property type="evidence" value="ECO:0007669"/>
    <property type="project" value="UniProtKB-KW"/>
</dbReference>
<proteinExistence type="inferred from homology"/>
<dbReference type="PANTHER" id="PTHR11347">
    <property type="entry name" value="CYCLIC NUCLEOTIDE PHOSPHODIESTERASE"/>
    <property type="match status" value="1"/>
</dbReference>
<dbReference type="FunFam" id="3.30.450.40:FF:000015">
    <property type="entry name" value="Phosphodiesterase"/>
    <property type="match status" value="1"/>
</dbReference>
<dbReference type="SUPFAM" id="SSF55781">
    <property type="entry name" value="GAF domain-like"/>
    <property type="match status" value="2"/>
</dbReference>
<keyword evidence="9" id="KW-0547">Nucleotide-binding</keyword>
<comment type="catalytic activity">
    <reaction evidence="13">
        <text>3',5'-cyclic GMP + H2O = GMP + H(+)</text>
        <dbReference type="Rhea" id="RHEA:16957"/>
        <dbReference type="ChEBI" id="CHEBI:15377"/>
        <dbReference type="ChEBI" id="CHEBI:15378"/>
        <dbReference type="ChEBI" id="CHEBI:57746"/>
        <dbReference type="ChEBI" id="CHEBI:58115"/>
        <dbReference type="EC" id="3.1.4.35"/>
    </reaction>
    <physiologicalReaction direction="left-to-right" evidence="13">
        <dbReference type="Rhea" id="RHEA:16958"/>
    </physiologicalReaction>
</comment>
<keyword evidence="4" id="KW-0021">Allosteric enzyme</keyword>
<comment type="cofactor">
    <cofactor evidence="2">
        <name>Zn(2+)</name>
        <dbReference type="ChEBI" id="CHEBI:29105"/>
    </cofactor>
</comment>
<evidence type="ECO:0000256" key="5">
    <source>
        <dbReference type="ARBA" id="ARBA00022535"/>
    </source>
</evidence>
<dbReference type="Proteomes" id="UP001159428">
    <property type="component" value="Unassembled WGS sequence"/>
</dbReference>
<evidence type="ECO:0000259" key="21">
    <source>
        <dbReference type="PROSITE" id="PS51845"/>
    </source>
</evidence>
<gene>
    <name evidence="22" type="ORF">PMEA_00020118</name>
</gene>
<comment type="cofactor">
    <cofactor evidence="19">
        <name>a divalent metal cation</name>
        <dbReference type="ChEBI" id="CHEBI:60240"/>
    </cofactor>
    <text evidence="19">Binds 2 divalent metal cations per subunit. Site 1 may preferentially bind zinc ions, while site 2 has a preference for magnesium and/or manganese ions.</text>
</comment>
<evidence type="ECO:0000256" key="6">
    <source>
        <dbReference type="ARBA" id="ARBA00022553"/>
    </source>
</evidence>
<evidence type="ECO:0000256" key="19">
    <source>
        <dbReference type="RuleBase" id="RU363067"/>
    </source>
</evidence>
<evidence type="ECO:0000256" key="7">
    <source>
        <dbReference type="ARBA" id="ARBA00022723"/>
    </source>
</evidence>
<dbReference type="PROSITE" id="PS51845">
    <property type="entry name" value="PDEASE_I_2"/>
    <property type="match status" value="1"/>
</dbReference>
<dbReference type="Gene3D" id="1.10.1300.10">
    <property type="entry name" value="3'5'-cyclic nucleotide phosphodiesterase, catalytic domain"/>
    <property type="match status" value="1"/>
</dbReference>
<keyword evidence="6" id="KW-0597">Phosphoprotein</keyword>
<feature type="compositionally biased region" description="Basic and acidic residues" evidence="20">
    <location>
        <begin position="813"/>
        <end position="857"/>
    </location>
</feature>
<keyword evidence="7 18" id="KW-0479">Metal-binding</keyword>
<dbReference type="InterPro" id="IPR036971">
    <property type="entry name" value="PDEase_catalytic_dom_sf"/>
</dbReference>
<feature type="region of interest" description="Disordered" evidence="20">
    <location>
        <begin position="812"/>
        <end position="869"/>
    </location>
</feature>
<dbReference type="Pfam" id="PF01590">
    <property type="entry name" value="GAF"/>
    <property type="match status" value="2"/>
</dbReference>
<feature type="binding site" evidence="18">
    <location>
        <position position="564"/>
    </location>
    <ligand>
        <name>Zn(2+)</name>
        <dbReference type="ChEBI" id="CHEBI:29105"/>
        <label>1</label>
    </ligand>
</feature>
<dbReference type="SMART" id="SM00065">
    <property type="entry name" value="GAF"/>
    <property type="match status" value="2"/>
</dbReference>
<dbReference type="FunFam" id="1.10.1300.10:FF:000003">
    <property type="entry name" value="Phosphodiesterase"/>
    <property type="match status" value="1"/>
</dbReference>
<feature type="binding site" evidence="17">
    <location>
        <position position="711"/>
    </location>
    <ligand>
        <name>AMP</name>
        <dbReference type="ChEBI" id="CHEBI:456215"/>
    </ligand>
</feature>
<dbReference type="GO" id="GO:0030553">
    <property type="term" value="F:cGMP binding"/>
    <property type="evidence" value="ECO:0007669"/>
    <property type="project" value="UniProtKB-KW"/>
</dbReference>
<dbReference type="EMBL" id="CALNXJ010000036">
    <property type="protein sequence ID" value="CAH3142367.1"/>
    <property type="molecule type" value="Genomic_DNA"/>
</dbReference>
<dbReference type="CDD" id="cd00077">
    <property type="entry name" value="HDc"/>
    <property type="match status" value="1"/>
</dbReference>
<dbReference type="InterPro" id="IPR023174">
    <property type="entry name" value="PDEase_CS"/>
</dbReference>
<protein>
    <recommendedName>
        <fullName evidence="19">Phosphodiesterase</fullName>
        <ecNumber evidence="19">3.1.4.-</ecNumber>
    </recommendedName>
</protein>
<keyword evidence="5" id="KW-0140">cGMP</keyword>
<evidence type="ECO:0000313" key="22">
    <source>
        <dbReference type="EMBL" id="CAH3142367.1"/>
    </source>
</evidence>
<dbReference type="SUPFAM" id="SSF109604">
    <property type="entry name" value="HD-domain/PDEase-like"/>
    <property type="match status" value="1"/>
</dbReference>
<evidence type="ECO:0000256" key="12">
    <source>
        <dbReference type="ARBA" id="ARBA00022992"/>
    </source>
</evidence>
<evidence type="ECO:0000256" key="10">
    <source>
        <dbReference type="ARBA" id="ARBA00022801"/>
    </source>
</evidence>
<evidence type="ECO:0000256" key="2">
    <source>
        <dbReference type="ARBA" id="ARBA00001947"/>
    </source>
</evidence>
<evidence type="ECO:0000256" key="16">
    <source>
        <dbReference type="PIRSR" id="PIRSR623088-1"/>
    </source>
</evidence>
<dbReference type="Pfam" id="PF00233">
    <property type="entry name" value="PDEase_I"/>
    <property type="match status" value="1"/>
</dbReference>
<dbReference type="Gene3D" id="3.30.450.40">
    <property type="match status" value="2"/>
</dbReference>
<sequence>MASDKPLSNELVEKYLDDHQDFAKSYFERKATSSMVDHWMSSRSHRPGSRAMQVNHLQRDSIKPQLILKTDGEFENDKLNLIFRSARDERKRSSPRHKSNLGDLDERELFMELIRDIANELDINMLSHKILVNVSILTNADRCSLFLVRGSRGNKVLVSKLFDVTSESTVDESLRLEKDEICVPLGVGIAGHTAATGETININDAYSDPRFNSEVDKTTGYRTQCILCMPIKSHDGEVIGVAQIINKKSGKHQFTQKDEEVFKNYLTFCGIGITNAQLFEISVQEYNRNQILLQLARGIFEEQSNLDTCVHNIMVEVQQLLDVERCMVFLRDESCETQATIFSKAFDLHPGAVNDTGPKTSKTHWSMNTGIASLVGSSGKALNIPDAYADSRFNPEGDIESGFKTKSILCMPIFDRQQKIVGVAQLLNKNSGKPFTEGDEKLFEAFAIFCGLGIHNALMYEQACKLLAKQSVAMEVLSYHASAQQSEVNKIMSQEIPSANDFKLYTFDFSDFELTDDDTILASIQLMQELDFMNAVHTKQPTLCRWLLSVKKNYRPVIYHNWRHAFNVAQSMFTMITTGNMRRFFTDLEVFALVIACYCHDLDHRGTNNAFQTKTESPLAQLYGTSTMEHHHFDHCIMILNSEGNNIFEELSPDDYRATIKILEHAILSTDLALYFQKRGNFEQIVHSDSTDWTTQSNLEILRAMMMTACDVAAITKPWNVQQQVAELVASEFFEQGDLERLQLNSEPIPMMDRKKKDELPKMQVGFIDFICMPVYQLFYDLEPCLKPLYDGCVNNKNNWLALADKNTQEAMMDSKEDNSDANNNHKDLAAKKNDKLITPERKVSQTKDSTSEGKVRNKDKKSKTCSIL</sequence>
<reference evidence="22 23" key="1">
    <citation type="submission" date="2022-05" db="EMBL/GenBank/DDBJ databases">
        <authorList>
            <consortium name="Genoscope - CEA"/>
            <person name="William W."/>
        </authorList>
    </citation>
    <scope>NUCLEOTIDE SEQUENCE [LARGE SCALE GENOMIC DNA]</scope>
</reference>
<evidence type="ECO:0000256" key="13">
    <source>
        <dbReference type="ARBA" id="ARBA00036079"/>
    </source>
</evidence>
<dbReference type="EC" id="3.1.4.-" evidence="19"/>
<dbReference type="SMART" id="SM00471">
    <property type="entry name" value="HDc"/>
    <property type="match status" value="1"/>
</dbReference>
<dbReference type="AlphaFoldDB" id="A0AAU9XBJ9"/>
<dbReference type="InterPro" id="IPR003607">
    <property type="entry name" value="HD/PDEase_dom"/>
</dbReference>
<evidence type="ECO:0000256" key="1">
    <source>
        <dbReference type="ARBA" id="ARBA00001946"/>
    </source>
</evidence>
<dbReference type="PROSITE" id="PS00126">
    <property type="entry name" value="PDEASE_I_1"/>
    <property type="match status" value="1"/>
</dbReference>
<feature type="binding site" evidence="17">
    <location>
        <position position="601"/>
    </location>
    <ligand>
        <name>AMP</name>
        <dbReference type="ChEBI" id="CHEBI:456215"/>
    </ligand>
</feature>
<evidence type="ECO:0000256" key="17">
    <source>
        <dbReference type="PIRSR" id="PIRSR623088-2"/>
    </source>
</evidence>
<feature type="binding site" evidence="18">
    <location>
        <position position="711"/>
    </location>
    <ligand>
        <name>Zn(2+)</name>
        <dbReference type="ChEBI" id="CHEBI:29105"/>
        <label>1</label>
    </ligand>
</feature>
<feature type="binding site" evidence="17">
    <location>
        <position position="764"/>
    </location>
    <ligand>
        <name>AMP</name>
        <dbReference type="ChEBI" id="CHEBI:456215"/>
    </ligand>
</feature>
<keyword evidence="12" id="KW-0142">cGMP-binding</keyword>
<comment type="caution">
    <text evidence="22">The sequence shown here is derived from an EMBL/GenBank/DDBJ whole genome shotgun (WGS) entry which is preliminary data.</text>
</comment>
<evidence type="ECO:0000256" key="14">
    <source>
        <dbReference type="ARBA" id="ARBA00037913"/>
    </source>
</evidence>
<evidence type="ECO:0000256" key="11">
    <source>
        <dbReference type="ARBA" id="ARBA00022833"/>
    </source>
</evidence>
<comment type="pathway">
    <text evidence="14">Purine metabolism; 3',5'-cyclic GMP degradation; GMP from 3',5'-cyclic GMP: step 1/1.</text>
</comment>
<dbReference type="FunFam" id="3.30.450.40:FF:000004">
    <property type="entry name" value="Phosphodiesterase"/>
    <property type="match status" value="1"/>
</dbReference>
<keyword evidence="11" id="KW-0862">Zinc</keyword>
<keyword evidence="10 19" id="KW-0378">Hydrolase</keyword>
<feature type="domain" description="PDEase" evidence="21">
    <location>
        <begin position="484"/>
        <end position="807"/>
    </location>
</feature>
<feature type="compositionally biased region" description="Basic residues" evidence="20">
    <location>
        <begin position="858"/>
        <end position="869"/>
    </location>
</feature>
<evidence type="ECO:0000256" key="8">
    <source>
        <dbReference type="ARBA" id="ARBA00022737"/>
    </source>
</evidence>
<name>A0AAU9XBJ9_9CNID</name>
<evidence type="ECO:0000256" key="20">
    <source>
        <dbReference type="SAM" id="MobiDB-lite"/>
    </source>
</evidence>